<dbReference type="RefSeq" id="WP_119815246.1">
    <property type="nucleotide sequence ID" value="NZ_CP025066.1"/>
</dbReference>
<dbReference type="NCBIfam" id="NF047752">
    <property type="entry name" value="MntA_antitoxin"/>
    <property type="match status" value="1"/>
</dbReference>
<accession>A0A343TH29</accession>
<dbReference type="InterPro" id="IPR043519">
    <property type="entry name" value="NT_sf"/>
</dbReference>
<reference evidence="3" key="1">
    <citation type="submission" date="2017-11" db="EMBL/GenBank/DDBJ databases">
        <title>Phenotypic and genomic properties of facultatively anaerobic sulfur-reducing natronoarchaea from hypersaline soda lakes.</title>
        <authorList>
            <person name="Sorokin D.Y."/>
            <person name="Kublanov I.V."/>
            <person name="Roman P."/>
            <person name="Sinninghe Damste J.S."/>
            <person name="Golyshin P.N."/>
            <person name="Rojo D."/>
            <person name="Ciordia S."/>
            <person name="Mena M.D.C."/>
            <person name="Ferrer M."/>
            <person name="Messina E."/>
            <person name="Smedile F."/>
            <person name="La Spada G."/>
            <person name="La Cono V."/>
            <person name="Yakimov M.M."/>
        </authorList>
    </citation>
    <scope>NUCLEOTIDE SEQUENCE [LARGE SCALE GENOMIC DNA]</scope>
    <source>
        <strain evidence="3">AArc-Sl</strain>
    </source>
</reference>
<feature type="domain" description="Polymerase beta nucleotidyltransferase" evidence="1">
    <location>
        <begin position="17"/>
        <end position="106"/>
    </location>
</feature>
<evidence type="ECO:0000313" key="2">
    <source>
        <dbReference type="EMBL" id="AUX08401.1"/>
    </source>
</evidence>
<dbReference type="KEGG" id="hdf:AArcSl_0755"/>
<name>A0A343TH29_9EURY</name>
<dbReference type="Pfam" id="PF18765">
    <property type="entry name" value="Polbeta"/>
    <property type="match status" value="1"/>
</dbReference>
<keyword evidence="2" id="KW-0808">Transferase</keyword>
<dbReference type="PANTHER" id="PTHR43852:SF3">
    <property type="entry name" value="NUCLEOTIDYLTRANSFERASE"/>
    <property type="match status" value="1"/>
</dbReference>
<dbReference type="InterPro" id="IPR052930">
    <property type="entry name" value="TA_antitoxin_MntA"/>
</dbReference>
<sequence length="144" mass="16268">MPEDGAPTLEGVDVEGIREYLEGWELEFALLFGSRARGDSEASSDIDVALRFPKGTDEGERFRRRNRIDAALQAYADGFVDVSDIDRVPTPIAYRALQDGVVLLGDERTVEAYRKRVEAEYEATAEEREREHREFIDRLASGDV</sequence>
<dbReference type="Gene3D" id="3.30.460.10">
    <property type="entry name" value="Beta Polymerase, domain 2"/>
    <property type="match status" value="1"/>
</dbReference>
<organism evidence="2 3">
    <name type="scientific">Halalkaliarchaeum desulfuricum</name>
    <dbReference type="NCBI Taxonomy" id="2055893"/>
    <lineage>
        <taxon>Archaea</taxon>
        <taxon>Methanobacteriati</taxon>
        <taxon>Methanobacteriota</taxon>
        <taxon>Stenosarchaea group</taxon>
        <taxon>Halobacteria</taxon>
        <taxon>Halobacteriales</taxon>
        <taxon>Haloferacaceae</taxon>
        <taxon>Halalkaliarchaeum</taxon>
    </lineage>
</organism>
<dbReference type="OrthoDB" id="61846at2157"/>
<dbReference type="EMBL" id="CP025066">
    <property type="protein sequence ID" value="AUX08401.1"/>
    <property type="molecule type" value="Genomic_DNA"/>
</dbReference>
<keyword evidence="3" id="KW-1185">Reference proteome</keyword>
<evidence type="ECO:0000313" key="3">
    <source>
        <dbReference type="Proteomes" id="UP000263012"/>
    </source>
</evidence>
<dbReference type="GO" id="GO:0016740">
    <property type="term" value="F:transferase activity"/>
    <property type="evidence" value="ECO:0007669"/>
    <property type="project" value="UniProtKB-KW"/>
</dbReference>
<dbReference type="InterPro" id="IPR041633">
    <property type="entry name" value="Polbeta"/>
</dbReference>
<dbReference type="SUPFAM" id="SSF81301">
    <property type="entry name" value="Nucleotidyltransferase"/>
    <property type="match status" value="1"/>
</dbReference>
<dbReference type="GeneID" id="37877098"/>
<dbReference type="PANTHER" id="PTHR43852">
    <property type="entry name" value="NUCLEOTIDYLTRANSFERASE"/>
    <property type="match status" value="1"/>
</dbReference>
<dbReference type="AlphaFoldDB" id="A0A343TH29"/>
<evidence type="ECO:0000259" key="1">
    <source>
        <dbReference type="Pfam" id="PF18765"/>
    </source>
</evidence>
<protein>
    <submittedName>
        <fullName evidence="2">Nucleotidyltransferase domain protein</fullName>
    </submittedName>
</protein>
<dbReference type="CDD" id="cd05403">
    <property type="entry name" value="NT_KNTase_like"/>
    <property type="match status" value="1"/>
</dbReference>
<gene>
    <name evidence="2" type="ORF">AArcSl_0755</name>
</gene>
<dbReference type="Proteomes" id="UP000263012">
    <property type="component" value="Chromosome"/>
</dbReference>
<proteinExistence type="predicted"/>